<feature type="transmembrane region" description="Helical" evidence="2">
    <location>
        <begin position="12"/>
        <end position="32"/>
    </location>
</feature>
<reference evidence="3 4" key="1">
    <citation type="journal article" date="2015" name="Genome Announc.">
        <title>Genome Sequences of Oblitimonas alkaliphila gen. nov. sp. nov. (Proposed), a Novel Bacterium of the Pseudomonadaceae Family.</title>
        <authorList>
            <person name="Lauer A.C."/>
            <person name="Nicholson A.C."/>
            <person name="Humrighouse B.W."/>
            <person name="Emery B."/>
            <person name="Drobish A."/>
            <person name="Juieng P."/>
            <person name="Loparev V."/>
            <person name="McQuiston J.R."/>
        </authorList>
    </citation>
    <scope>NUCLEOTIDE SEQUENCE [LARGE SCALE GENOMIC DNA]</scope>
    <source>
        <strain evidence="3 4">E5571</strain>
    </source>
</reference>
<dbReference type="Proteomes" id="UP000063953">
    <property type="component" value="Chromosome"/>
</dbReference>
<evidence type="ECO:0000256" key="1">
    <source>
        <dbReference type="ARBA" id="ARBA00010894"/>
    </source>
</evidence>
<protein>
    <recommendedName>
        <fullName evidence="5">YggT family protein</fullName>
    </recommendedName>
</protein>
<evidence type="ECO:0000313" key="3">
    <source>
        <dbReference type="EMBL" id="AKX59718.1"/>
    </source>
</evidence>
<dbReference type="PANTHER" id="PTHR33219">
    <property type="entry name" value="YLMG HOMOLOG PROTEIN 2, CHLOROPLASTIC"/>
    <property type="match status" value="1"/>
</dbReference>
<dbReference type="EMBL" id="CP012365">
    <property type="protein sequence ID" value="AKX59718.1"/>
    <property type="molecule type" value="Genomic_DNA"/>
</dbReference>
<keyword evidence="2" id="KW-1133">Transmembrane helix</keyword>
<dbReference type="PATRIC" id="fig|1698449.3.peg.1426"/>
<dbReference type="PANTHER" id="PTHR33219:SF14">
    <property type="entry name" value="PROTEIN COFACTOR ASSEMBLY OF COMPLEX C SUBUNIT B CCB3, CHLOROPLASTIC-RELATED"/>
    <property type="match status" value="1"/>
</dbReference>
<name>A0A0K1XEX6_9GAMM</name>
<sequence>MNEALSGGQALLYAVKVLGGFYIFLVMMRFLLQLVYADFYNPISQFMVKSTQPLLAPLRRLLPSKGRLDFASLVLAVGLQTGLILIMLVLIFDSSVLGDFALSAVLWSIVLLGKLAVKIFYFSLIISVILSWIAPMSRHPAAELINQVVDPMLGIFRRFLPNLGGLDISPIFAIIGLNLLYNFVLMNLAQAVNMPSILLGSF</sequence>
<dbReference type="AlphaFoldDB" id="A0A0K1XEX6"/>
<feature type="transmembrane region" description="Helical" evidence="2">
    <location>
        <begin position="168"/>
        <end position="189"/>
    </location>
</feature>
<organism evidence="3 4">
    <name type="scientific">Thiopseudomonas alkaliphila</name>
    <dbReference type="NCBI Taxonomy" id="1697053"/>
    <lineage>
        <taxon>Bacteria</taxon>
        <taxon>Pseudomonadati</taxon>
        <taxon>Pseudomonadota</taxon>
        <taxon>Gammaproteobacteria</taxon>
        <taxon>Pseudomonadales</taxon>
        <taxon>Pseudomonadaceae</taxon>
        <taxon>Thiopseudomonas</taxon>
    </lineage>
</organism>
<dbReference type="Pfam" id="PF02325">
    <property type="entry name" value="CCB3_YggT"/>
    <property type="match status" value="2"/>
</dbReference>
<proteinExistence type="inferred from homology"/>
<keyword evidence="2" id="KW-0812">Transmembrane</keyword>
<accession>A0A0K1XEX6</accession>
<dbReference type="STRING" id="1697053.AKN87_09490"/>
<feature type="transmembrane region" description="Helical" evidence="2">
    <location>
        <begin position="104"/>
        <end position="134"/>
    </location>
</feature>
<evidence type="ECO:0000313" key="4">
    <source>
        <dbReference type="Proteomes" id="UP000063953"/>
    </source>
</evidence>
<evidence type="ECO:0008006" key="5">
    <source>
        <dbReference type="Google" id="ProtNLM"/>
    </source>
</evidence>
<gene>
    <name evidence="3" type="ORF">AKN88_07095</name>
</gene>
<dbReference type="GO" id="GO:0016020">
    <property type="term" value="C:membrane"/>
    <property type="evidence" value="ECO:0007669"/>
    <property type="project" value="InterPro"/>
</dbReference>
<dbReference type="RefSeq" id="WP_053100890.1">
    <property type="nucleotide sequence ID" value="NZ_CP012365.1"/>
</dbReference>
<comment type="similarity">
    <text evidence="1">Belongs to the YggT family.</text>
</comment>
<keyword evidence="4" id="KW-1185">Reference proteome</keyword>
<keyword evidence="2" id="KW-0472">Membrane</keyword>
<feature type="transmembrane region" description="Helical" evidence="2">
    <location>
        <begin position="70"/>
        <end position="92"/>
    </location>
</feature>
<dbReference type="InterPro" id="IPR003425">
    <property type="entry name" value="CCB3/YggT"/>
</dbReference>
<evidence type="ECO:0000256" key="2">
    <source>
        <dbReference type="SAM" id="Phobius"/>
    </source>
</evidence>